<feature type="coiled-coil region" evidence="1">
    <location>
        <begin position="282"/>
        <end position="309"/>
    </location>
</feature>
<dbReference type="AlphaFoldDB" id="A0A951IZC2"/>
<evidence type="ECO:0000256" key="1">
    <source>
        <dbReference type="SAM" id="Coils"/>
    </source>
</evidence>
<reference evidence="2 3" key="1">
    <citation type="journal article" date="2020" name="Syst. Appl. Microbiol.">
        <title>Arthrospiribacter ruber gen. nov., sp. nov., a novel bacterium isolated from Arthrospira cultures.</title>
        <authorList>
            <person name="Waleron M."/>
            <person name="Misztak A."/>
            <person name="Waleron M.M."/>
            <person name="Furmaniak M."/>
            <person name="Mrozik A."/>
            <person name="Waleron K."/>
        </authorList>
    </citation>
    <scope>NUCLEOTIDE SEQUENCE [LARGE SCALE GENOMIC DNA]</scope>
    <source>
        <strain evidence="2 3">DPMB0001</strain>
    </source>
</reference>
<evidence type="ECO:0000313" key="2">
    <source>
        <dbReference type="EMBL" id="MBW3469633.1"/>
    </source>
</evidence>
<gene>
    <name evidence="2" type="ORF">EGN73_17705</name>
</gene>
<dbReference type="Proteomes" id="UP000727490">
    <property type="component" value="Unassembled WGS sequence"/>
</dbReference>
<comment type="caution">
    <text evidence="2">The sequence shown here is derived from an EMBL/GenBank/DDBJ whole genome shotgun (WGS) entry which is preliminary data.</text>
</comment>
<organism evidence="2 3">
    <name type="scientific">Arthrospiribacter ruber</name>
    <dbReference type="NCBI Taxonomy" id="2487934"/>
    <lineage>
        <taxon>Bacteria</taxon>
        <taxon>Pseudomonadati</taxon>
        <taxon>Bacteroidota</taxon>
        <taxon>Cytophagia</taxon>
        <taxon>Cytophagales</taxon>
        <taxon>Cyclobacteriaceae</taxon>
        <taxon>Arthrospiribacter</taxon>
    </lineage>
</organism>
<sequence length="473" mass="56146">MAKRKPKPQQQKFNPFTYLKSGNARRLPLLECLIPENWEKIKKFPVLVARKHVNGNLTFTSVLVDLLCTGAKDVLFFVNESESVYRDIIERYEQTLFMKFNPASYELVHNIVFESIAFAEEFGIAPHEDFRFSELIMEANTDDFPLVDIPLGENGLAYLYLNPGDERADYFERQIAKYGKEGTYKIVRTDFDPIFEDELSEEDDLYENTCFSWDELEWEEFYDEGEFDNLSVDVVYFTLSKLPDFNYQWMKKEKLFQPFLGIKSTEKPVSEYLFSDQEIIEMEEIYGLLEDLEEENVKGRNEIFEIIEQNIQKWPKNRVLWQYKWEYFQRTGKDDKALHTALEMKQKFPDYIFGLTCHAQSLMERSEVDSIPEAMNFHTKIQEFDPKRKKFHLSELMSFYSPWIYYYSKTGQLRSAYFLVNFLIEHGVLIKNAFHPIINEAYMSAATERANLFYEDVKSGRISRDEFLDIMLD</sequence>
<evidence type="ECO:0000313" key="3">
    <source>
        <dbReference type="Proteomes" id="UP000727490"/>
    </source>
</evidence>
<proteinExistence type="predicted"/>
<keyword evidence="3" id="KW-1185">Reference proteome</keyword>
<dbReference type="RefSeq" id="WP_219292858.1">
    <property type="nucleotide sequence ID" value="NZ_RPHB01000009.1"/>
</dbReference>
<name>A0A951IZC2_9BACT</name>
<dbReference type="EMBL" id="RPHB01000009">
    <property type="protein sequence ID" value="MBW3469633.1"/>
    <property type="molecule type" value="Genomic_DNA"/>
</dbReference>
<protein>
    <submittedName>
        <fullName evidence="2">Uncharacterized protein</fullName>
    </submittedName>
</protein>
<accession>A0A951IZC2</accession>
<keyword evidence="1" id="KW-0175">Coiled coil</keyword>